<protein>
    <submittedName>
        <fullName evidence="3">Putative signal transduction protein containing sensor and EAL domains</fullName>
    </submittedName>
</protein>
<sequence>MPCTFIGCQPIYKSNLDVAAYEILYRSGTDNAASFADGDQATAELILNTFTDIGLDQVVGEHPAFINVTRKFILDHHAYTLPKERVVLEVLEDIQPEPEILEALQGLSESGYTIALDDFVYAPHMQPLVDLANIIKVELPAIDAAELPRHVELLRHSNAQLLAEKIETHEEFERCRELGFDLYQGYFLSKPNVVTGKRIPVNRIAALQLVNQLCNPTTRTSDLVNTVGSDPSLCYKLLKYVNSASSGLTRHIDSISAAITLIGFRRLRSFTSLALLASASNNKPIQLVATALTRARMCEQLAIERRHERPDMYFITGLFSMLDALLDQPMNEALQAVPLADSISDAILSNKGTLAEVLNCVLCYERGEWEGVILSDVASDVIRSAYADALTWANRSVATLNQMA</sequence>
<feature type="domain" description="HDOD" evidence="2">
    <location>
        <begin position="199"/>
        <end position="385"/>
    </location>
</feature>
<dbReference type="SMART" id="SM00052">
    <property type="entry name" value="EAL"/>
    <property type="match status" value="1"/>
</dbReference>
<evidence type="ECO:0000259" key="2">
    <source>
        <dbReference type="PROSITE" id="PS51833"/>
    </source>
</evidence>
<evidence type="ECO:0000313" key="3">
    <source>
        <dbReference type="EMBL" id="APZ93568.1"/>
    </source>
</evidence>
<dbReference type="Pfam" id="PF08668">
    <property type="entry name" value="HDOD"/>
    <property type="match status" value="1"/>
</dbReference>
<dbReference type="PANTHER" id="PTHR33525:SF4">
    <property type="entry name" value="CYCLIC DI-GMP PHOSPHODIESTERASE CDGJ"/>
    <property type="match status" value="1"/>
</dbReference>
<gene>
    <name evidence="3" type="ORF">Fuma_03186</name>
</gene>
<dbReference type="EMBL" id="CP017641">
    <property type="protein sequence ID" value="APZ93568.1"/>
    <property type="molecule type" value="Genomic_DNA"/>
</dbReference>
<name>A0A1P8WHN4_9PLAN</name>
<dbReference type="InterPro" id="IPR052340">
    <property type="entry name" value="RNase_Y/CdgJ"/>
</dbReference>
<dbReference type="Pfam" id="PF00563">
    <property type="entry name" value="EAL"/>
    <property type="match status" value="1"/>
</dbReference>
<dbReference type="InterPro" id="IPR013976">
    <property type="entry name" value="HDOD"/>
</dbReference>
<feature type="domain" description="EAL" evidence="1">
    <location>
        <begin position="1"/>
        <end position="205"/>
    </location>
</feature>
<dbReference type="InterPro" id="IPR014408">
    <property type="entry name" value="dGMP_Pdiesterase_EAL/HD-GYP"/>
</dbReference>
<keyword evidence="4" id="KW-1185">Reference proteome</keyword>
<dbReference type="SUPFAM" id="SSF141868">
    <property type="entry name" value="EAL domain-like"/>
    <property type="match status" value="1"/>
</dbReference>
<evidence type="ECO:0000313" key="4">
    <source>
        <dbReference type="Proteomes" id="UP000187735"/>
    </source>
</evidence>
<dbReference type="Proteomes" id="UP000187735">
    <property type="component" value="Chromosome"/>
</dbReference>
<dbReference type="PROSITE" id="PS51833">
    <property type="entry name" value="HDOD"/>
    <property type="match status" value="1"/>
</dbReference>
<dbReference type="Gene3D" id="3.20.20.450">
    <property type="entry name" value="EAL domain"/>
    <property type="match status" value="1"/>
</dbReference>
<accession>A0A1P8WHN4</accession>
<dbReference type="KEGG" id="fmr:Fuma_03186"/>
<dbReference type="PANTHER" id="PTHR33525">
    <property type="match status" value="1"/>
</dbReference>
<dbReference type="AlphaFoldDB" id="A0A1P8WHN4"/>
<dbReference type="Gene3D" id="1.10.3210.10">
    <property type="entry name" value="Hypothetical protein af1432"/>
    <property type="match status" value="1"/>
</dbReference>
<dbReference type="PROSITE" id="PS50883">
    <property type="entry name" value="EAL"/>
    <property type="match status" value="1"/>
</dbReference>
<dbReference type="InterPro" id="IPR035919">
    <property type="entry name" value="EAL_sf"/>
</dbReference>
<proteinExistence type="predicted"/>
<dbReference type="PIRSF" id="PIRSF003180">
    <property type="entry name" value="DiGMPpdiest_YuxH"/>
    <property type="match status" value="1"/>
</dbReference>
<organism evidence="3 4">
    <name type="scientific">Fuerstiella marisgermanici</name>
    <dbReference type="NCBI Taxonomy" id="1891926"/>
    <lineage>
        <taxon>Bacteria</taxon>
        <taxon>Pseudomonadati</taxon>
        <taxon>Planctomycetota</taxon>
        <taxon>Planctomycetia</taxon>
        <taxon>Planctomycetales</taxon>
        <taxon>Planctomycetaceae</taxon>
        <taxon>Fuerstiella</taxon>
    </lineage>
</organism>
<dbReference type="STRING" id="1891926.Fuma_03186"/>
<evidence type="ECO:0000259" key="1">
    <source>
        <dbReference type="PROSITE" id="PS50883"/>
    </source>
</evidence>
<dbReference type="RefSeq" id="WP_077025014.1">
    <property type="nucleotide sequence ID" value="NZ_CP017641.1"/>
</dbReference>
<dbReference type="OrthoDB" id="9804751at2"/>
<reference evidence="3 4" key="1">
    <citation type="journal article" date="2016" name="Front. Microbiol.">
        <title>Fuerstia marisgermanicae gen. nov., sp. nov., an Unusual Member of the Phylum Planctomycetes from the German Wadden Sea.</title>
        <authorList>
            <person name="Kohn T."/>
            <person name="Heuer A."/>
            <person name="Jogler M."/>
            <person name="Vollmers J."/>
            <person name="Boedeker C."/>
            <person name="Bunk B."/>
            <person name="Rast P."/>
            <person name="Borchert D."/>
            <person name="Glockner I."/>
            <person name="Freese H.M."/>
            <person name="Klenk H.P."/>
            <person name="Overmann J."/>
            <person name="Kaster A.K."/>
            <person name="Rohde M."/>
            <person name="Wiegand S."/>
            <person name="Jogler C."/>
        </authorList>
    </citation>
    <scope>NUCLEOTIDE SEQUENCE [LARGE SCALE GENOMIC DNA]</scope>
    <source>
        <strain evidence="3 4">NH11</strain>
    </source>
</reference>
<dbReference type="InterPro" id="IPR001633">
    <property type="entry name" value="EAL_dom"/>
</dbReference>
<dbReference type="SUPFAM" id="SSF109604">
    <property type="entry name" value="HD-domain/PDEase-like"/>
    <property type="match status" value="1"/>
</dbReference>